<dbReference type="AlphaFoldDB" id="B4D3I0"/>
<evidence type="ECO:0000256" key="4">
    <source>
        <dbReference type="HAMAP-Rule" id="MF_02133"/>
    </source>
</evidence>
<feature type="cross-link" description="Isoglutamyl lysine isopeptide (Gln-Lys) (interchain with K-? in acceptor proteins)" evidence="4">
    <location>
        <position position="58"/>
    </location>
</feature>
<comment type="PTM">
    <text evidence="4">May be modified by deamidation of its C-terminal glutamine to glutamate by the adjacently encoded deamidase. This could be a prerequisite to the subsequent conjugation, as shown in the other prokaryotic ubiquitin-like protein Pup.</text>
</comment>
<reference evidence="6 7" key="1">
    <citation type="journal article" date="2011" name="J. Bacteriol.">
        <title>Genome sequence of Chthoniobacter flavus Ellin428, an aerobic heterotrophic soil bacterium.</title>
        <authorList>
            <person name="Kant R."/>
            <person name="van Passel M.W."/>
            <person name="Palva A."/>
            <person name="Lucas S."/>
            <person name="Lapidus A."/>
            <person name="Glavina Del Rio T."/>
            <person name="Dalin E."/>
            <person name="Tice H."/>
            <person name="Bruce D."/>
            <person name="Goodwin L."/>
            <person name="Pitluck S."/>
            <person name="Larimer F.W."/>
            <person name="Land M.L."/>
            <person name="Hauser L."/>
            <person name="Sangwan P."/>
            <person name="de Vos W.M."/>
            <person name="Janssen P.H."/>
            <person name="Smidt H."/>
        </authorList>
    </citation>
    <scope>NUCLEOTIDE SEQUENCE [LARGE SCALE GENOMIC DNA]</scope>
    <source>
        <strain evidence="6 7">Ellin428</strain>
    </source>
</reference>
<comment type="similarity">
    <text evidence="4">Belongs to the ubiquitin-like protein UBact family.</text>
</comment>
<evidence type="ECO:0000313" key="7">
    <source>
        <dbReference type="Proteomes" id="UP000005824"/>
    </source>
</evidence>
<dbReference type="EMBL" id="ABVL01000010">
    <property type="protein sequence ID" value="EDY18810.1"/>
    <property type="molecule type" value="Genomic_DNA"/>
</dbReference>
<dbReference type="Pfam" id="PF20513">
    <property type="entry name" value="UBact"/>
    <property type="match status" value="1"/>
</dbReference>
<organism evidence="6 7">
    <name type="scientific">Chthoniobacter flavus Ellin428</name>
    <dbReference type="NCBI Taxonomy" id="497964"/>
    <lineage>
        <taxon>Bacteria</taxon>
        <taxon>Pseudomonadati</taxon>
        <taxon>Verrucomicrobiota</taxon>
        <taxon>Spartobacteria</taxon>
        <taxon>Chthoniobacterales</taxon>
        <taxon>Chthoniobacteraceae</taxon>
        <taxon>Chthoniobacter</taxon>
    </lineage>
</organism>
<name>B4D3I0_9BACT</name>
<comment type="caution">
    <text evidence="6">The sequence shown here is derived from an EMBL/GenBank/DDBJ whole genome shotgun (WGS) entry which is preliminary data.</text>
</comment>
<feature type="compositionally biased region" description="Basic and acidic residues" evidence="5">
    <location>
        <begin position="28"/>
        <end position="45"/>
    </location>
</feature>
<dbReference type="Proteomes" id="UP000005824">
    <property type="component" value="Unassembled WGS sequence"/>
</dbReference>
<evidence type="ECO:0000256" key="2">
    <source>
        <dbReference type="ARBA" id="ARBA00022499"/>
    </source>
</evidence>
<comment type="function">
    <text evidence="4">May function as a protein modifier covalently attached to lysine residues of substrate proteins. This may serve to target the modified proteins for degradation by proteasomes.</text>
</comment>
<accession>B4D3I0</accession>
<feature type="region of interest" description="Disordered" evidence="5">
    <location>
        <begin position="1"/>
        <end position="58"/>
    </location>
</feature>
<dbReference type="InParanoid" id="B4D3I0"/>
<dbReference type="eggNOG" id="ENOG5033IZH">
    <property type="taxonomic scope" value="Bacteria"/>
</dbReference>
<gene>
    <name evidence="4" type="primary">ubact</name>
    <name evidence="6" type="ORF">CfE428DRAFT_3468</name>
</gene>
<proteinExistence type="inferred from homology"/>
<dbReference type="NCBIfam" id="NF033388">
    <property type="entry name" value="ubiq_like_UBact"/>
    <property type="match status" value="1"/>
</dbReference>
<feature type="modified residue" description="Deamidated glutamine" evidence="4">
    <location>
        <position position="58"/>
    </location>
</feature>
<keyword evidence="7" id="KW-1185">Reference proteome</keyword>
<keyword evidence="2 4" id="KW-1017">Isopeptide bond</keyword>
<evidence type="ECO:0000313" key="6">
    <source>
        <dbReference type="EMBL" id="EDY18810.1"/>
    </source>
</evidence>
<evidence type="ECO:0000256" key="3">
    <source>
        <dbReference type="ARBA" id="ARBA00022786"/>
    </source>
</evidence>
<dbReference type="InterPro" id="IPR037543">
    <property type="entry name" value="UBact"/>
</dbReference>
<protein>
    <recommendedName>
        <fullName evidence="1 4">Prokaryotic ubiquitin-like protein UBact</fullName>
    </recommendedName>
</protein>
<keyword evidence="3 4" id="KW-0833">Ubl conjugation pathway</keyword>
<dbReference type="RefSeq" id="WP_006980793.1">
    <property type="nucleotide sequence ID" value="NZ_ABVL01000010.1"/>
</dbReference>
<dbReference type="STRING" id="497964.CfE428DRAFT_3468"/>
<evidence type="ECO:0000256" key="1">
    <source>
        <dbReference type="ARBA" id="ARBA00018290"/>
    </source>
</evidence>
<dbReference type="HAMAP" id="MF_02133">
    <property type="entry name" value="UBact"/>
    <property type="match status" value="1"/>
</dbReference>
<evidence type="ECO:0000256" key="5">
    <source>
        <dbReference type="SAM" id="MobiDB-lite"/>
    </source>
</evidence>
<sequence length="58" mass="6540">MPDRTQRPVGPAPWGPQQGDGGGPKSPDISKPDTKDLLQRMRRVDPNQSKRYRQRTGQ</sequence>
<dbReference type="GO" id="GO:0031386">
    <property type="term" value="F:protein tag activity"/>
    <property type="evidence" value="ECO:0007669"/>
    <property type="project" value="UniProtKB-UniRule"/>
</dbReference>